<dbReference type="GeneID" id="25407143"/>
<accession>A0A3G1AA10</accession>
<dbReference type="Proteomes" id="UP000266720">
    <property type="component" value="Chromosome"/>
</dbReference>
<evidence type="ECO:0000313" key="2">
    <source>
        <dbReference type="EMBL" id="AJB42777.1"/>
    </source>
</evidence>
<dbReference type="GeneID" id="16573318"/>
<evidence type="ECO:0000256" key="1">
    <source>
        <dbReference type="SAM" id="Phobius"/>
    </source>
</evidence>
<feature type="transmembrane region" description="Helical" evidence="1">
    <location>
        <begin position="12"/>
        <end position="30"/>
    </location>
</feature>
<dbReference type="AlphaFoldDB" id="A0A3G1AA10"/>
<keyword evidence="1" id="KW-1133">Transmembrane helix</keyword>
<keyword evidence="1" id="KW-0812">Transmembrane</keyword>
<protein>
    <submittedName>
        <fullName evidence="2">Uncharacterized protein</fullName>
    </submittedName>
</protein>
<evidence type="ECO:0000313" key="3">
    <source>
        <dbReference type="Proteomes" id="UP000266720"/>
    </source>
</evidence>
<keyword evidence="1" id="KW-0472">Membrane</keyword>
<dbReference type="STRING" id="697581.TCARB_1739"/>
<organism evidence="2 3">
    <name type="scientific">Thermofilum adornatum 1505</name>
    <dbReference type="NCBI Taxonomy" id="697581"/>
    <lineage>
        <taxon>Archaea</taxon>
        <taxon>Thermoproteota</taxon>
        <taxon>Thermoprotei</taxon>
        <taxon>Thermofilales</taxon>
        <taxon>Thermofilaceae</taxon>
        <taxon>Thermofilum</taxon>
    </lineage>
</organism>
<reference evidence="3" key="1">
    <citation type="book" date="2010" name="EXTREMOPHILES" publisher="0:0-0">
        <title>Complete genome sequences of ten hyperthermophilic archaea reveal their metabolic capabilities and possible ecological roles.</title>
        <editorList>
            <person name="?"/>
        </editorList>
        <authorList>
            <person name="Ravin N.V."/>
            <person name="Mardanov A.V."/>
            <person name="Bonch-Osmolovskaya E.A."/>
            <person name="Skryabin K.G."/>
        </authorList>
    </citation>
    <scope>NUCLEOTIDE SEQUENCE [LARGE SCALE GENOMIC DNA]</scope>
    <source>
        <strain evidence="3">1505</strain>
    </source>
</reference>
<sequence length="81" mass="9596">MSRQEKYSVPKALLGLLTIIAIIVVSYFSYKTLAYILNWEQPPGDGLTAYQTYMMWLIYTLFLLTVAFILYETFKKWEKQQ</sequence>
<dbReference type="EMBL" id="CP007493">
    <property type="protein sequence ID" value="AJB42777.1"/>
    <property type="molecule type" value="Genomic_DNA"/>
</dbReference>
<dbReference type="KEGG" id="tcb:TCARB_1739"/>
<feature type="transmembrane region" description="Helical" evidence="1">
    <location>
        <begin position="50"/>
        <end position="71"/>
    </location>
</feature>
<proteinExistence type="predicted"/>
<gene>
    <name evidence="2" type="ORF">TCARB_1739</name>
</gene>
<name>A0A3G1AA10_9CREN</name>
<dbReference type="RefSeq" id="WP_020962347.1">
    <property type="nucleotide sequence ID" value="NZ_CP007493.1"/>
</dbReference>